<organism evidence="1 2">
    <name type="scientific">Gossypium arboreum</name>
    <name type="common">Tree cotton</name>
    <name type="synonym">Gossypium nanking</name>
    <dbReference type="NCBI Taxonomy" id="29729"/>
    <lineage>
        <taxon>Eukaryota</taxon>
        <taxon>Viridiplantae</taxon>
        <taxon>Streptophyta</taxon>
        <taxon>Embryophyta</taxon>
        <taxon>Tracheophyta</taxon>
        <taxon>Spermatophyta</taxon>
        <taxon>Magnoliopsida</taxon>
        <taxon>eudicotyledons</taxon>
        <taxon>Gunneridae</taxon>
        <taxon>Pentapetalae</taxon>
        <taxon>rosids</taxon>
        <taxon>malvids</taxon>
        <taxon>Malvales</taxon>
        <taxon>Malvaceae</taxon>
        <taxon>Malvoideae</taxon>
        <taxon>Gossypium</taxon>
    </lineage>
</organism>
<dbReference type="AlphaFoldDB" id="A0A0B0PQ49"/>
<evidence type="ECO:0000313" key="1">
    <source>
        <dbReference type="EMBL" id="KHG28598.1"/>
    </source>
</evidence>
<dbReference type="EMBL" id="KN445651">
    <property type="protein sequence ID" value="KHG28598.1"/>
    <property type="molecule type" value="Genomic_DNA"/>
</dbReference>
<keyword evidence="2" id="KW-1185">Reference proteome</keyword>
<proteinExistence type="predicted"/>
<dbReference type="Proteomes" id="UP000032142">
    <property type="component" value="Unassembled WGS sequence"/>
</dbReference>
<reference evidence="2" key="1">
    <citation type="submission" date="2014-09" db="EMBL/GenBank/DDBJ databases">
        <authorList>
            <person name="Mudge J."/>
            <person name="Ramaraj T."/>
            <person name="Lindquist I.E."/>
            <person name="Bharti A.K."/>
            <person name="Sundararajan A."/>
            <person name="Cameron C.T."/>
            <person name="Woodward J.E."/>
            <person name="May G.D."/>
            <person name="Brubaker C."/>
            <person name="Broadhvest J."/>
            <person name="Wilkins T.A."/>
        </authorList>
    </citation>
    <scope>NUCLEOTIDE SEQUENCE</scope>
    <source>
        <strain evidence="2">cv. AKA8401</strain>
    </source>
</reference>
<protein>
    <submittedName>
        <fullName evidence="1">Uncharacterized protein</fullName>
    </submittedName>
</protein>
<accession>A0A0B0PQ49</accession>
<name>A0A0B0PQ49_GOSAR</name>
<gene>
    <name evidence="1" type="ORF">F383_35012</name>
</gene>
<evidence type="ECO:0000313" key="2">
    <source>
        <dbReference type="Proteomes" id="UP000032142"/>
    </source>
</evidence>
<sequence>MKEMYWRHRLSEGTLVSSMRLRNLSEDHFFGKNFGGENP</sequence>